<feature type="signal peptide" evidence="1">
    <location>
        <begin position="1"/>
        <end position="26"/>
    </location>
</feature>
<evidence type="ECO:0000313" key="2">
    <source>
        <dbReference type="EMBL" id="PWW78221.1"/>
    </source>
</evidence>
<name>A0A317SYE8_9PEZI</name>
<dbReference type="OrthoDB" id="4138492at2759"/>
<dbReference type="PANTHER" id="PTHR41814:SF1">
    <property type="entry name" value="CELLULASE"/>
    <property type="match status" value="1"/>
</dbReference>
<proteinExistence type="predicted"/>
<evidence type="ECO:0000313" key="3">
    <source>
        <dbReference type="Proteomes" id="UP000246991"/>
    </source>
</evidence>
<dbReference type="AlphaFoldDB" id="A0A317SYE8"/>
<gene>
    <name evidence="2" type="ORF">C7212DRAFT_345054</name>
</gene>
<accession>A0A317SYE8</accession>
<dbReference type="Proteomes" id="UP000246991">
    <property type="component" value="Unassembled WGS sequence"/>
</dbReference>
<comment type="caution">
    <text evidence="2">The sequence shown here is derived from an EMBL/GenBank/DDBJ whole genome shotgun (WGS) entry which is preliminary data.</text>
</comment>
<keyword evidence="3" id="KW-1185">Reference proteome</keyword>
<feature type="chain" id="PRO_5016363964" evidence="1">
    <location>
        <begin position="27"/>
        <end position="179"/>
    </location>
</feature>
<reference evidence="2 3" key="1">
    <citation type="submission" date="2018-03" db="EMBL/GenBank/DDBJ databases">
        <title>Genomes of Pezizomycetes fungi and the evolution of truffles.</title>
        <authorList>
            <person name="Murat C."/>
            <person name="Payen T."/>
            <person name="Noel B."/>
            <person name="Kuo A."/>
            <person name="Martin F.M."/>
        </authorList>
    </citation>
    <scope>NUCLEOTIDE SEQUENCE [LARGE SCALE GENOMIC DNA]</scope>
    <source>
        <strain evidence="2">091103-1</strain>
    </source>
</reference>
<dbReference type="PANTHER" id="PTHR41814">
    <property type="entry name" value="EXPRESSED PROTEIN"/>
    <property type="match status" value="1"/>
</dbReference>
<sequence>MHLPIFPPTTFTLPLLLLFLPLTTLAMSIRSAAQEVNPGYDVQKVKSKMLTLATHSWEYGTAAQALLELDNPELSVFGTSPFPIPGNPSGSALEYAKQHIALTGDTLINGDGAVGDPASLGIPALLLGKTDQRYRDAAERQTLHIFQAPKWPNGAISHRESIAELWFLPSSSPPPPSPQ</sequence>
<protein>
    <submittedName>
        <fullName evidence="2">Uncharacterized protein</fullName>
    </submittedName>
</protein>
<evidence type="ECO:0000256" key="1">
    <source>
        <dbReference type="SAM" id="SignalP"/>
    </source>
</evidence>
<keyword evidence="1" id="KW-0732">Signal</keyword>
<dbReference type="STRING" id="42249.A0A317SYE8"/>
<organism evidence="2 3">
    <name type="scientific">Tuber magnatum</name>
    <name type="common">white Piedmont truffle</name>
    <dbReference type="NCBI Taxonomy" id="42249"/>
    <lineage>
        <taxon>Eukaryota</taxon>
        <taxon>Fungi</taxon>
        <taxon>Dikarya</taxon>
        <taxon>Ascomycota</taxon>
        <taxon>Pezizomycotina</taxon>
        <taxon>Pezizomycetes</taxon>
        <taxon>Pezizales</taxon>
        <taxon>Tuberaceae</taxon>
        <taxon>Tuber</taxon>
    </lineage>
</organism>
<dbReference type="EMBL" id="PYWC01000016">
    <property type="protein sequence ID" value="PWW78221.1"/>
    <property type="molecule type" value="Genomic_DNA"/>
</dbReference>